<keyword evidence="4" id="KW-1015">Disulfide bond</keyword>
<evidence type="ECO:0000256" key="6">
    <source>
        <dbReference type="SAM" id="SignalP"/>
    </source>
</evidence>
<sequence length="324" mass="36405">MLSKSTSISILASLLISCEIFGQVVFASPVANREHHSLDTPSNSNFHQARDTSSGVKPLWRGEHGRTPEDVKNAGGLVSRGLQILQGKNKEYTKLNATAKYRSASLYQHVRGTTSHYTQYVSTTDDPCMAQEYVNGGTSQEDAVQRGFLYKIYPGGLAIDIWQTLKFEENKYPFEREYSVAGLVPYDMIEGWYEIKLGDGTNCTIKAENPTKDYVPNVKFEKNPDFKEQYRTKQPGGGHRDLAGVPSKSPRDGSETYDPRLIQNFENFVTRAAVGEGAVQVALYKGFGVTSRNAAKEDKRDLMRKIDHLETQSLEEARLSKWEW</sequence>
<evidence type="ECO:0000256" key="5">
    <source>
        <dbReference type="SAM" id="MobiDB-lite"/>
    </source>
</evidence>
<feature type="chain" id="PRO_5043821783" evidence="6">
    <location>
        <begin position="23"/>
        <end position="324"/>
    </location>
</feature>
<feature type="region of interest" description="Disordered" evidence="5">
    <location>
        <begin position="225"/>
        <end position="257"/>
    </location>
</feature>
<evidence type="ECO:0000256" key="3">
    <source>
        <dbReference type="ARBA" id="ARBA00023026"/>
    </source>
</evidence>
<evidence type="ECO:0000256" key="2">
    <source>
        <dbReference type="ARBA" id="ARBA00022729"/>
    </source>
</evidence>
<dbReference type="Proteomes" id="UP001365542">
    <property type="component" value="Unassembled WGS sequence"/>
</dbReference>
<name>A0AAV9X6Y1_9PEZI</name>
<keyword evidence="1" id="KW-0800">Toxin</keyword>
<dbReference type="InterPro" id="IPR001144">
    <property type="entry name" value="Enterotoxin_A"/>
</dbReference>
<accession>A0AAV9X6Y1</accession>
<evidence type="ECO:0000256" key="1">
    <source>
        <dbReference type="ARBA" id="ARBA00022656"/>
    </source>
</evidence>
<protein>
    <submittedName>
        <fullName evidence="7">Uncharacterized protein</fullName>
    </submittedName>
</protein>
<reference evidence="7 8" key="1">
    <citation type="submission" date="2019-10" db="EMBL/GenBank/DDBJ databases">
        <authorList>
            <person name="Palmer J.M."/>
        </authorList>
    </citation>
    <scope>NUCLEOTIDE SEQUENCE [LARGE SCALE GENOMIC DNA]</scope>
    <source>
        <strain evidence="7 8">TWF694</strain>
    </source>
</reference>
<feature type="region of interest" description="Disordered" evidence="5">
    <location>
        <begin position="34"/>
        <end position="73"/>
    </location>
</feature>
<dbReference type="GO" id="GO:0090729">
    <property type="term" value="F:toxin activity"/>
    <property type="evidence" value="ECO:0007669"/>
    <property type="project" value="UniProtKB-KW"/>
</dbReference>
<organism evidence="7 8">
    <name type="scientific">Orbilia ellipsospora</name>
    <dbReference type="NCBI Taxonomy" id="2528407"/>
    <lineage>
        <taxon>Eukaryota</taxon>
        <taxon>Fungi</taxon>
        <taxon>Dikarya</taxon>
        <taxon>Ascomycota</taxon>
        <taxon>Pezizomycotina</taxon>
        <taxon>Orbiliomycetes</taxon>
        <taxon>Orbiliales</taxon>
        <taxon>Orbiliaceae</taxon>
        <taxon>Orbilia</taxon>
    </lineage>
</organism>
<feature type="compositionally biased region" description="Polar residues" evidence="5">
    <location>
        <begin position="39"/>
        <end position="55"/>
    </location>
</feature>
<keyword evidence="3" id="KW-0843">Virulence</keyword>
<dbReference type="Pfam" id="PF01375">
    <property type="entry name" value="Enterotoxin_a"/>
    <property type="match status" value="1"/>
</dbReference>
<feature type="compositionally biased region" description="Basic and acidic residues" evidence="5">
    <location>
        <begin position="60"/>
        <end position="72"/>
    </location>
</feature>
<dbReference type="Gene3D" id="3.90.210.10">
    <property type="entry name" value="Heat-Labile Enterotoxin, subunit A"/>
    <property type="match status" value="1"/>
</dbReference>
<feature type="signal peptide" evidence="6">
    <location>
        <begin position="1"/>
        <end position="22"/>
    </location>
</feature>
<dbReference type="SUPFAM" id="SSF56399">
    <property type="entry name" value="ADP-ribosylation"/>
    <property type="match status" value="1"/>
</dbReference>
<evidence type="ECO:0000313" key="7">
    <source>
        <dbReference type="EMBL" id="KAK6532043.1"/>
    </source>
</evidence>
<evidence type="ECO:0000256" key="4">
    <source>
        <dbReference type="ARBA" id="ARBA00023157"/>
    </source>
</evidence>
<keyword evidence="8" id="KW-1185">Reference proteome</keyword>
<evidence type="ECO:0000313" key="8">
    <source>
        <dbReference type="Proteomes" id="UP001365542"/>
    </source>
</evidence>
<dbReference type="EMBL" id="JAVHJO010000012">
    <property type="protein sequence ID" value="KAK6532043.1"/>
    <property type="molecule type" value="Genomic_DNA"/>
</dbReference>
<dbReference type="PROSITE" id="PS51257">
    <property type="entry name" value="PROKAR_LIPOPROTEIN"/>
    <property type="match status" value="1"/>
</dbReference>
<gene>
    <name evidence="7" type="ORF">TWF694_003206</name>
</gene>
<proteinExistence type="predicted"/>
<dbReference type="AlphaFoldDB" id="A0AAV9X6Y1"/>
<keyword evidence="2 6" id="KW-0732">Signal</keyword>
<comment type="caution">
    <text evidence="7">The sequence shown here is derived from an EMBL/GenBank/DDBJ whole genome shotgun (WGS) entry which is preliminary data.</text>
</comment>